<dbReference type="InterPro" id="IPR029058">
    <property type="entry name" value="AB_hydrolase_fold"/>
</dbReference>
<protein>
    <submittedName>
        <fullName evidence="2">Alpha/beta hydrolase family protein</fullName>
    </submittedName>
</protein>
<sequence>MTTNKIIIIVVSIVILLCILRPLLYKIECKLLFVPTKVNSHHSYNLDYYEKKLQKEINKDIRVYEKTISIDRNNKVNTVYFHNPNTKYTILYAHGNGGYIGNCLDVSFKFLHYASFILFDYRGYGKSVGTNKNIVEQDLYNDIWAVWKYVVYNLEVDPNSIILYGHSLGSSVVAWLGYKL</sequence>
<dbReference type="PANTHER" id="PTHR12277">
    <property type="entry name" value="ALPHA/BETA HYDROLASE DOMAIN-CONTAINING PROTEIN"/>
    <property type="match status" value="1"/>
</dbReference>
<gene>
    <name evidence="2" type="ORF">Homavirus4_2</name>
</gene>
<feature type="transmembrane region" description="Helical" evidence="1">
    <location>
        <begin position="6"/>
        <end position="24"/>
    </location>
</feature>
<dbReference type="PANTHER" id="PTHR12277:SF81">
    <property type="entry name" value="PROTEIN ABHD13"/>
    <property type="match status" value="1"/>
</dbReference>
<evidence type="ECO:0000256" key="1">
    <source>
        <dbReference type="SAM" id="Phobius"/>
    </source>
</evidence>
<name>A0A3G5A9L0_9VIRU</name>
<dbReference type="EMBL" id="MK072335">
    <property type="protein sequence ID" value="AYV82039.1"/>
    <property type="molecule type" value="Genomic_DNA"/>
</dbReference>
<dbReference type="GO" id="GO:0016787">
    <property type="term" value="F:hydrolase activity"/>
    <property type="evidence" value="ECO:0007669"/>
    <property type="project" value="UniProtKB-KW"/>
</dbReference>
<keyword evidence="1" id="KW-0472">Membrane</keyword>
<feature type="non-terminal residue" evidence="2">
    <location>
        <position position="180"/>
    </location>
</feature>
<reference evidence="2" key="1">
    <citation type="submission" date="2018-10" db="EMBL/GenBank/DDBJ databases">
        <title>Hidden diversity of soil giant viruses.</title>
        <authorList>
            <person name="Schulz F."/>
            <person name="Alteio L."/>
            <person name="Goudeau D."/>
            <person name="Ryan E.M."/>
            <person name="Malmstrom R.R."/>
            <person name="Blanchard J."/>
            <person name="Woyke T."/>
        </authorList>
    </citation>
    <scope>NUCLEOTIDE SEQUENCE</scope>
    <source>
        <strain evidence="2">HOV1</strain>
    </source>
</reference>
<keyword evidence="1" id="KW-0812">Transmembrane</keyword>
<keyword evidence="1" id="KW-1133">Transmembrane helix</keyword>
<dbReference type="SUPFAM" id="SSF53474">
    <property type="entry name" value="alpha/beta-Hydrolases"/>
    <property type="match status" value="1"/>
</dbReference>
<keyword evidence="2" id="KW-0378">Hydrolase</keyword>
<evidence type="ECO:0000313" key="2">
    <source>
        <dbReference type="EMBL" id="AYV82039.1"/>
    </source>
</evidence>
<dbReference type="Gene3D" id="3.40.50.1820">
    <property type="entry name" value="alpha/beta hydrolase"/>
    <property type="match status" value="1"/>
</dbReference>
<organism evidence="2">
    <name type="scientific">Homavirus sp</name>
    <dbReference type="NCBI Taxonomy" id="2487769"/>
    <lineage>
        <taxon>Viruses</taxon>
        <taxon>Varidnaviria</taxon>
        <taxon>Bamfordvirae</taxon>
        <taxon>Nucleocytoviricota</taxon>
        <taxon>Megaviricetes</taxon>
        <taxon>Imitervirales</taxon>
        <taxon>Mimiviridae</taxon>
        <taxon>Klosneuvirinae</taxon>
    </lineage>
</organism>
<accession>A0A3G5A9L0</accession>
<proteinExistence type="predicted"/>